<proteinExistence type="predicted"/>
<keyword evidence="1" id="KW-0812">Transmembrane</keyword>
<reference evidence="2 3" key="1">
    <citation type="submission" date="2015-09" db="EMBL/GenBank/DDBJ databases">
        <authorList>
            <consortium name="Pathogen Informatics"/>
        </authorList>
    </citation>
    <scope>NUCLEOTIDE SEQUENCE [LARGE SCALE GENOMIC DNA]</scope>
    <source>
        <strain evidence="2 3">2789STDY5834880</strain>
    </source>
</reference>
<dbReference type="Proteomes" id="UP000095657">
    <property type="component" value="Unassembled WGS sequence"/>
</dbReference>
<evidence type="ECO:0000313" key="2">
    <source>
        <dbReference type="EMBL" id="CUP69778.1"/>
    </source>
</evidence>
<name>A0A174QFP5_9BACE</name>
<gene>
    <name evidence="2" type="ORF">ERS852494_02877</name>
</gene>
<protein>
    <recommendedName>
        <fullName evidence="4">Transmembrane protein</fullName>
    </recommendedName>
</protein>
<dbReference type="STRING" id="47678.ERS852494_02877"/>
<accession>A0A174QFP5</accession>
<evidence type="ECO:0000313" key="3">
    <source>
        <dbReference type="Proteomes" id="UP000095657"/>
    </source>
</evidence>
<feature type="transmembrane region" description="Helical" evidence="1">
    <location>
        <begin position="53"/>
        <end position="73"/>
    </location>
</feature>
<keyword evidence="1" id="KW-1133">Transmembrane helix</keyword>
<evidence type="ECO:0000256" key="1">
    <source>
        <dbReference type="SAM" id="Phobius"/>
    </source>
</evidence>
<organism evidence="2 3">
    <name type="scientific">Bacteroides caccae</name>
    <dbReference type="NCBI Taxonomy" id="47678"/>
    <lineage>
        <taxon>Bacteria</taxon>
        <taxon>Pseudomonadati</taxon>
        <taxon>Bacteroidota</taxon>
        <taxon>Bacteroidia</taxon>
        <taxon>Bacteroidales</taxon>
        <taxon>Bacteroidaceae</taxon>
        <taxon>Bacteroides</taxon>
    </lineage>
</organism>
<dbReference type="RefSeq" id="WP_225659774.1">
    <property type="nucleotide sequence ID" value="NZ_CZAI01000006.1"/>
</dbReference>
<dbReference type="EMBL" id="CZAI01000006">
    <property type="protein sequence ID" value="CUP69778.1"/>
    <property type="molecule type" value="Genomic_DNA"/>
</dbReference>
<keyword evidence="1" id="KW-0472">Membrane</keyword>
<feature type="transmembrane region" description="Helical" evidence="1">
    <location>
        <begin position="25"/>
        <end position="47"/>
    </location>
</feature>
<dbReference type="AlphaFoldDB" id="A0A174QFP5"/>
<evidence type="ECO:0008006" key="4">
    <source>
        <dbReference type="Google" id="ProtNLM"/>
    </source>
</evidence>
<sequence>MKHHKTDDQLIEIKEFAMKLRDKQFWLYEAVVIICSAISMVILWANHLFHRLFLIYLGAAFCSLFFIGGIMAWKLYKGNQWWKLAGYMLLVTTVILVIVLFGFLWDWHDIGGRPANLPPDVGTYITNNELVGILILLWVIVAPILSCVISYITKLIIIYHVGEKARH</sequence>
<feature type="transmembrane region" description="Helical" evidence="1">
    <location>
        <begin position="130"/>
        <end position="157"/>
    </location>
</feature>
<feature type="transmembrane region" description="Helical" evidence="1">
    <location>
        <begin position="85"/>
        <end position="105"/>
    </location>
</feature>